<feature type="region of interest" description="Disordered" evidence="1">
    <location>
        <begin position="162"/>
        <end position="225"/>
    </location>
</feature>
<evidence type="ECO:0000313" key="2">
    <source>
        <dbReference type="EMBL" id="TNN86023.1"/>
    </source>
</evidence>
<feature type="compositionally biased region" description="Basic and acidic residues" evidence="1">
    <location>
        <begin position="72"/>
        <end position="89"/>
    </location>
</feature>
<feature type="compositionally biased region" description="Low complexity" evidence="1">
    <location>
        <begin position="169"/>
        <end position="183"/>
    </location>
</feature>
<feature type="compositionally biased region" description="Basic and acidic residues" evidence="1">
    <location>
        <begin position="190"/>
        <end position="200"/>
    </location>
</feature>
<proteinExistence type="predicted"/>
<feature type="compositionally biased region" description="Polar residues" evidence="1">
    <location>
        <begin position="214"/>
        <end position="225"/>
    </location>
</feature>
<keyword evidence="3" id="KW-1185">Reference proteome</keyword>
<reference evidence="2 3" key="1">
    <citation type="submission" date="2019-03" db="EMBL/GenBank/DDBJ databases">
        <title>First draft genome of Liparis tanakae, snailfish: a comprehensive survey of snailfish specific genes.</title>
        <authorList>
            <person name="Kim W."/>
            <person name="Song I."/>
            <person name="Jeong J.-H."/>
            <person name="Kim D."/>
            <person name="Kim S."/>
            <person name="Ryu S."/>
            <person name="Song J.Y."/>
            <person name="Lee S.K."/>
        </authorList>
    </citation>
    <scope>NUCLEOTIDE SEQUENCE [LARGE SCALE GENOMIC DNA]</scope>
    <source>
        <tissue evidence="2">Muscle</tissue>
    </source>
</reference>
<comment type="caution">
    <text evidence="2">The sequence shown here is derived from an EMBL/GenBank/DDBJ whole genome shotgun (WGS) entry which is preliminary data.</text>
</comment>
<feature type="compositionally biased region" description="Basic and acidic residues" evidence="1">
    <location>
        <begin position="29"/>
        <end position="44"/>
    </location>
</feature>
<feature type="region of interest" description="Disordered" evidence="1">
    <location>
        <begin position="1"/>
        <end position="95"/>
    </location>
</feature>
<evidence type="ECO:0000256" key="1">
    <source>
        <dbReference type="SAM" id="MobiDB-lite"/>
    </source>
</evidence>
<dbReference type="EMBL" id="SRLO01000018">
    <property type="protein sequence ID" value="TNN86023.1"/>
    <property type="molecule type" value="Genomic_DNA"/>
</dbReference>
<organism evidence="2 3">
    <name type="scientific">Liparis tanakae</name>
    <name type="common">Tanaka's snailfish</name>
    <dbReference type="NCBI Taxonomy" id="230148"/>
    <lineage>
        <taxon>Eukaryota</taxon>
        <taxon>Metazoa</taxon>
        <taxon>Chordata</taxon>
        <taxon>Craniata</taxon>
        <taxon>Vertebrata</taxon>
        <taxon>Euteleostomi</taxon>
        <taxon>Actinopterygii</taxon>
        <taxon>Neopterygii</taxon>
        <taxon>Teleostei</taxon>
        <taxon>Neoteleostei</taxon>
        <taxon>Acanthomorphata</taxon>
        <taxon>Eupercaria</taxon>
        <taxon>Perciformes</taxon>
        <taxon>Cottioidei</taxon>
        <taxon>Cottales</taxon>
        <taxon>Liparidae</taxon>
        <taxon>Liparis</taxon>
    </lineage>
</organism>
<gene>
    <name evidence="2" type="ORF">EYF80_003867</name>
</gene>
<sequence length="344" mass="38173">MEGRVCPITRKGQRTRSSSESEENQQPRPTDHEDQSPPRGRSPDKGSSSDSNVETESAMKRSQRFSKSFSFGEDHQLEPTKEGREEEPSPKNSNGVTELLEAECTRDAFHDTHPPPRSGVFRPQALWLAVTRCLSLRWPPCLSINRQTNRKLAYQADLDQSEDTQSFASSESTNESSSSTSTSDDGDVTLVKRKEEEVRSRGVKSGPAPRRGISRSSPTLPRTRQATDSALASLILEKEMFLRIELVESGAERDALRYRAEWKLSERTKKLAEGPADGTQPQELAERAPAPLVRTSILIELSWLLFRCIPSCPTVPIHHASAKSILLGCPPRLVQQTGARGTLS</sequence>
<name>A0A4Z2J8M3_9TELE</name>
<dbReference type="AlphaFoldDB" id="A0A4Z2J8M3"/>
<protein>
    <submittedName>
        <fullName evidence="2">Uncharacterized protein</fullName>
    </submittedName>
</protein>
<feature type="compositionally biased region" description="Polar residues" evidence="1">
    <location>
        <begin position="45"/>
        <end position="55"/>
    </location>
</feature>
<dbReference type="OrthoDB" id="8946067at2759"/>
<accession>A0A4Z2J8M3</accession>
<evidence type="ECO:0000313" key="3">
    <source>
        <dbReference type="Proteomes" id="UP000314294"/>
    </source>
</evidence>
<dbReference type="Proteomes" id="UP000314294">
    <property type="component" value="Unassembled WGS sequence"/>
</dbReference>